<keyword evidence="3" id="KW-1185">Reference proteome</keyword>
<proteinExistence type="predicted"/>
<reference evidence="2 3" key="1">
    <citation type="journal article" date="2022" name="Nat. Microbiol.">
        <title>Three families of Asgard archaeal viruses identified in metagenome-assembled genomes.</title>
        <authorList>
            <person name="Medvedeva S."/>
            <person name="Sun J."/>
            <person name="Yutin N."/>
            <person name="Koonin E.V."/>
            <person name="Nunoura T."/>
            <person name="Rinke C."/>
            <person name="Krupovic M."/>
        </authorList>
    </citation>
    <scope>NUCLEOTIDE SEQUENCE [LARGE SCALE GENOMIC DNA]</scope>
    <source>
        <strain evidence="2">VerdaV1</strain>
    </source>
</reference>
<name>A0AA35CQV2_9CAUD</name>
<sequence>MISNKAKGQIDTLEIEMAKLEIENRDLKLEIIDLKREVARNEIKEMLEAKPK</sequence>
<accession>A0AA35CQV2</accession>
<evidence type="ECO:0000256" key="1">
    <source>
        <dbReference type="SAM" id="Coils"/>
    </source>
</evidence>
<dbReference type="GeneID" id="80402191"/>
<dbReference type="RefSeq" id="YP_010772478.1">
    <property type="nucleotide sequence ID" value="NC_074644.1"/>
</dbReference>
<dbReference type="Proteomes" id="UP001162252">
    <property type="component" value="Segment"/>
</dbReference>
<protein>
    <submittedName>
        <fullName evidence="2">Uncharacterized protein</fullName>
    </submittedName>
</protein>
<organism evidence="2 3">
    <name type="scientific">Lokiarchaeia virus VerdaV1</name>
    <dbReference type="NCBI Taxonomy" id="3070170"/>
    <lineage>
        <taxon>Viruses</taxon>
        <taxon>Duplodnaviria</taxon>
        <taxon>Heunggongvirae</taxon>
        <taxon>Uroviricota</taxon>
        <taxon>Caudoviricetes</taxon>
        <taxon>Verdandiviridae</taxon>
        <taxon>Dolusvirus</taxon>
        <taxon>Dolusvirus shimokitaense</taxon>
    </lineage>
</organism>
<dbReference type="KEGG" id="vg:80402191"/>
<evidence type="ECO:0000313" key="2">
    <source>
        <dbReference type="EMBL" id="BDI54882.1"/>
    </source>
</evidence>
<dbReference type="EMBL" id="LC711077">
    <property type="protein sequence ID" value="BDI54882.1"/>
    <property type="molecule type" value="Genomic_DNA"/>
</dbReference>
<feature type="coiled-coil region" evidence="1">
    <location>
        <begin position="3"/>
        <end position="44"/>
    </location>
</feature>
<evidence type="ECO:0000313" key="3">
    <source>
        <dbReference type="Proteomes" id="UP001162252"/>
    </source>
</evidence>
<keyword evidence="1" id="KW-0175">Coiled coil</keyword>